<accession>A0ABM7H8N1</accession>
<keyword evidence="1" id="KW-0812">Transmembrane</keyword>
<feature type="transmembrane region" description="Helical" evidence="1">
    <location>
        <begin position="66"/>
        <end position="89"/>
    </location>
</feature>
<feature type="transmembrane region" description="Helical" evidence="1">
    <location>
        <begin position="39"/>
        <end position="60"/>
    </location>
</feature>
<organism evidence="2 3">
    <name type="scientific">Methanoculleus chikugoensis</name>
    <dbReference type="NCBI Taxonomy" id="118126"/>
    <lineage>
        <taxon>Archaea</taxon>
        <taxon>Methanobacteriati</taxon>
        <taxon>Methanobacteriota</taxon>
        <taxon>Stenosarchaea group</taxon>
        <taxon>Methanomicrobia</taxon>
        <taxon>Methanomicrobiales</taxon>
        <taxon>Methanomicrobiaceae</taxon>
        <taxon>Methanoculleus</taxon>
    </lineage>
</organism>
<proteinExistence type="predicted"/>
<gene>
    <name evidence="2" type="ORF">MchiMG62_22200</name>
</gene>
<name>A0ABM7H8N1_9EURY</name>
<sequence>MRKTPAVPVQVSIVTSVVGVGVGSIVGDIVGVGSSAGSVVAVGVGVVVAGGVGIAVSFAVGVAVTVTVGVAVGLVVGQGVFVAVGVTGVPSEELLLLLPPDDDEDHAQPPELRVSTTFENIPKIAFTILGPGSPSASTVLFSAASVVLSIVRETIASFTITEFISAESFNLPVSNPPVA</sequence>
<feature type="transmembrane region" description="Helical" evidence="1">
    <location>
        <begin position="6"/>
        <end position="27"/>
    </location>
</feature>
<keyword evidence="1" id="KW-0472">Membrane</keyword>
<evidence type="ECO:0000313" key="2">
    <source>
        <dbReference type="EMBL" id="BBL69039.1"/>
    </source>
</evidence>
<evidence type="ECO:0000256" key="1">
    <source>
        <dbReference type="SAM" id="Phobius"/>
    </source>
</evidence>
<dbReference type="Proteomes" id="UP000824969">
    <property type="component" value="Chromosome"/>
</dbReference>
<protein>
    <submittedName>
        <fullName evidence="2">Uncharacterized protein</fullName>
    </submittedName>
</protein>
<reference evidence="2 3" key="1">
    <citation type="submission" date="2019-06" db="EMBL/GenBank/DDBJ databases">
        <title>Complete genome sequence of Methanoculleus chikugoensis strain MG62.</title>
        <authorList>
            <person name="Asakawa S."/>
            <person name="Dianou D."/>
        </authorList>
    </citation>
    <scope>NUCLEOTIDE SEQUENCE [LARGE SCALE GENOMIC DNA]</scope>
    <source>
        <strain evidence="2 3">MG62</strain>
    </source>
</reference>
<evidence type="ECO:0000313" key="3">
    <source>
        <dbReference type="Proteomes" id="UP000824969"/>
    </source>
</evidence>
<keyword evidence="1" id="KW-1133">Transmembrane helix</keyword>
<keyword evidence="3" id="KW-1185">Reference proteome</keyword>
<dbReference type="EMBL" id="AP019781">
    <property type="protein sequence ID" value="BBL69039.1"/>
    <property type="molecule type" value="Genomic_DNA"/>
</dbReference>